<keyword evidence="5" id="KW-0347">Helicase</keyword>
<evidence type="ECO:0000256" key="2">
    <source>
        <dbReference type="ARBA" id="ARBA00007025"/>
    </source>
</evidence>
<evidence type="ECO:0000259" key="10">
    <source>
        <dbReference type="PROSITE" id="PS51192"/>
    </source>
</evidence>
<evidence type="ECO:0008006" key="14">
    <source>
        <dbReference type="Google" id="ProtNLM"/>
    </source>
</evidence>
<dbReference type="PROSITE" id="PS51192">
    <property type="entry name" value="HELICASE_ATP_BIND_1"/>
    <property type="match status" value="1"/>
</dbReference>
<feature type="domain" description="Helicase ATP-binding" evidence="10">
    <location>
        <begin position="753"/>
        <end position="937"/>
    </location>
</feature>
<comment type="similarity">
    <text evidence="2">Belongs to the SNF2/RAD54 helicase family.</text>
</comment>
<organism evidence="12 13">
    <name type="scientific">Macrosiphum euphorbiae</name>
    <name type="common">potato aphid</name>
    <dbReference type="NCBI Taxonomy" id="13131"/>
    <lineage>
        <taxon>Eukaryota</taxon>
        <taxon>Metazoa</taxon>
        <taxon>Ecdysozoa</taxon>
        <taxon>Arthropoda</taxon>
        <taxon>Hexapoda</taxon>
        <taxon>Insecta</taxon>
        <taxon>Pterygota</taxon>
        <taxon>Neoptera</taxon>
        <taxon>Paraneoptera</taxon>
        <taxon>Hemiptera</taxon>
        <taxon>Sternorrhyncha</taxon>
        <taxon>Aphidomorpha</taxon>
        <taxon>Aphidoidea</taxon>
        <taxon>Aphididae</taxon>
        <taxon>Macrosiphini</taxon>
        <taxon>Macrosiphum</taxon>
    </lineage>
</organism>
<dbReference type="Gene3D" id="3.40.50.300">
    <property type="entry name" value="P-loop containing nucleotide triphosphate hydrolases"/>
    <property type="match status" value="1"/>
</dbReference>
<sequence>METVYPNNDEIQFRKQHFGVVEDILNTKVECTICNDDLLNDIILKKTIMVHRSHLFLCCKNCFYKLYDGHKYSCILCTSNKDQSICIKCNLNICKRCVDNYKIEQMCDGVVNKCFACVPQMLWKQRAEAANVLKVFFSQLCMPNGLLVNEKEHEQTVQKYLIKEAKIGQNSLIGSIKNNLYADFILKPYKLFIINKISEFSFDDIDAVLPDEHLNGFFNIFENILEKTCSTLTNFKSIFNVRSHLSHSVCDMMRSLCIDKDEDMLISDSKINSNLDEVIQNNSSTLLLNNSNKCATRILRSQNKHKTDADHLNSKISFSSGLLSKPKVINKKLPVSVAKKQLNKSNTLSVINNKSSNEVNIDSVEDTIIDPENLVEDNDNDGRIEDTRKLSNQNVIKTRNQAINSTRNKKILNEKSDGKENNSLMYLNEVNNCSEKKIRSDEVITNDTDIIQTKNTSLKVSPKNEVNKFKKNDELDCDVINSNLIDTKTCEETQLDFSKEITIHGFDEIENVEIVEMPVTSDEHNNENIVTYSKQSSSFSMPSVCNDDNDSAIEFIKEKGTKKRLMVSDSSNDSDSSIKKIKKPKTKNQTIKQSLFDLSTSNSSSSSSSSDENSSTDITVKKRRRNRQLSNERSDEDSDNNKASSDHIISIKGRKNIRRLITQKELSESTQNAIEEEELRKKRIQERQQLYNEICDLPTPLETESCKKLVLDFDVKTNEELVAVHPDLVKFLKPHQVKGIKFLWDSVFESLSRIKEHKGNGSILAHCMGLGKTLQIIALVHTLFRYPETGIKTVLIVTPNATIENWCKEFHKWLHGIDEQKHFFVLNLAESKTYESRKTIIDEWQREHGVLITSYELYRSVVNYKYIEKFPSILEGLVDPGPDLIICDEGHVIKNHVTAVSKSINRIKTLRRIVLTGTPLQNNLKEYHCMVDFIRPNLLGSIKDFTNRFINPITNGQYSDSTPLDVELMKGRSHVLHKMLEGFVQRFDYSVLTPFLPPKHEYVIYLKLSDKQIELYQKYLDTFRQPELFTNYNMLQIVWTHPKLLAVYAERTESKREKQKLKNISFIDSFSNSVEDVENRRIPISILNSSITKKPNSYLKWWKPYVSNSDLESVYPYSKFIMMFSILQECEKIGDKVLLFSQSLFTLDLIQDFLENAEDKADDKGGPYGKSWNHGADFYRIDGSVNLKEREDYCEKFNDVNNTRMRLLLLSTKAFNLGINLVGANRVIIFDMTWNPSLNVQSIFRVFRFGQTKPCYVYRFISEGTMEQKIYERQISKLSMAFRVVDEHQIDRHFNAKCQEELYEFEPNTTKPKSRLHLPKDRLMAELILRHEDLVMNILEHDSLLQNNEAEELDENGRNAAWENYKKENDSANMSIKQSILPIFCESESE</sequence>
<comment type="subcellular location">
    <subcellularLocation>
        <location evidence="1">Nucleus</location>
    </subcellularLocation>
</comment>
<keyword evidence="4" id="KW-0378">Hydrolase</keyword>
<dbReference type="InterPro" id="IPR027417">
    <property type="entry name" value="P-loop_NTPase"/>
</dbReference>
<dbReference type="GO" id="GO:0005524">
    <property type="term" value="F:ATP binding"/>
    <property type="evidence" value="ECO:0007669"/>
    <property type="project" value="UniProtKB-KW"/>
</dbReference>
<dbReference type="PANTHER" id="PTHR45797">
    <property type="entry name" value="RAD54-LIKE"/>
    <property type="match status" value="1"/>
</dbReference>
<dbReference type="SMART" id="SM00490">
    <property type="entry name" value="HELICc"/>
    <property type="match status" value="1"/>
</dbReference>
<dbReference type="PROSITE" id="PS51194">
    <property type="entry name" value="HELICASE_CTER"/>
    <property type="match status" value="1"/>
</dbReference>
<evidence type="ECO:0000256" key="6">
    <source>
        <dbReference type="ARBA" id="ARBA00022840"/>
    </source>
</evidence>
<dbReference type="Gene3D" id="3.40.50.10810">
    <property type="entry name" value="Tandem AAA-ATPase domain"/>
    <property type="match status" value="1"/>
</dbReference>
<protein>
    <recommendedName>
        <fullName evidence="14">Transcriptional regulator ATRX</fullName>
    </recommendedName>
</protein>
<dbReference type="GO" id="GO:0004386">
    <property type="term" value="F:helicase activity"/>
    <property type="evidence" value="ECO:0007669"/>
    <property type="project" value="UniProtKB-KW"/>
</dbReference>
<dbReference type="SMART" id="SM00487">
    <property type="entry name" value="DEXDc"/>
    <property type="match status" value="1"/>
</dbReference>
<dbReference type="GO" id="GO:0003677">
    <property type="term" value="F:DNA binding"/>
    <property type="evidence" value="ECO:0007669"/>
    <property type="project" value="UniProtKB-KW"/>
</dbReference>
<dbReference type="Proteomes" id="UP001160148">
    <property type="component" value="Unassembled WGS sequence"/>
</dbReference>
<dbReference type="PANTHER" id="PTHR45797:SF3">
    <property type="entry name" value="TRANSCRIPTIONAL REGULATOR ATRX HOMOLOG"/>
    <property type="match status" value="1"/>
</dbReference>
<dbReference type="GO" id="GO:0016887">
    <property type="term" value="F:ATP hydrolysis activity"/>
    <property type="evidence" value="ECO:0007669"/>
    <property type="project" value="InterPro"/>
</dbReference>
<dbReference type="SUPFAM" id="SSF52540">
    <property type="entry name" value="P-loop containing nucleoside triphosphate hydrolases"/>
    <property type="match status" value="2"/>
</dbReference>
<keyword evidence="3" id="KW-0547">Nucleotide-binding</keyword>
<evidence type="ECO:0000256" key="8">
    <source>
        <dbReference type="ARBA" id="ARBA00023242"/>
    </source>
</evidence>
<keyword evidence="7" id="KW-0238">DNA-binding</keyword>
<dbReference type="CDD" id="cd18793">
    <property type="entry name" value="SF2_C_SNF"/>
    <property type="match status" value="1"/>
</dbReference>
<proteinExistence type="inferred from homology"/>
<dbReference type="GO" id="GO:0005634">
    <property type="term" value="C:nucleus"/>
    <property type="evidence" value="ECO:0007669"/>
    <property type="project" value="UniProtKB-SubCell"/>
</dbReference>
<feature type="compositionally biased region" description="Low complexity" evidence="9">
    <location>
        <begin position="587"/>
        <end position="617"/>
    </location>
</feature>
<dbReference type="Pfam" id="PF00176">
    <property type="entry name" value="SNF2-rel_dom"/>
    <property type="match status" value="1"/>
</dbReference>
<evidence type="ECO:0000256" key="5">
    <source>
        <dbReference type="ARBA" id="ARBA00022806"/>
    </source>
</evidence>
<dbReference type="EMBL" id="CARXXK010000001">
    <property type="protein sequence ID" value="CAI6345306.1"/>
    <property type="molecule type" value="Genomic_DNA"/>
</dbReference>
<comment type="caution">
    <text evidence="12">The sequence shown here is derived from an EMBL/GenBank/DDBJ whole genome shotgun (WGS) entry which is preliminary data.</text>
</comment>
<name>A0AAV0VM34_9HEMI</name>
<evidence type="ECO:0000313" key="13">
    <source>
        <dbReference type="Proteomes" id="UP001160148"/>
    </source>
</evidence>
<dbReference type="InterPro" id="IPR014001">
    <property type="entry name" value="Helicase_ATP-bd"/>
</dbReference>
<dbReference type="InterPro" id="IPR044574">
    <property type="entry name" value="ARIP4-like"/>
</dbReference>
<dbReference type="InterPro" id="IPR000330">
    <property type="entry name" value="SNF2_N"/>
</dbReference>
<keyword evidence="13" id="KW-1185">Reference proteome</keyword>
<gene>
    <name evidence="12" type="ORF">MEUPH1_LOCUS2338</name>
</gene>
<dbReference type="InterPro" id="IPR038718">
    <property type="entry name" value="SNF2-like_sf"/>
</dbReference>
<keyword evidence="8" id="KW-0539">Nucleus</keyword>
<evidence type="ECO:0000259" key="11">
    <source>
        <dbReference type="PROSITE" id="PS51194"/>
    </source>
</evidence>
<evidence type="ECO:0000256" key="9">
    <source>
        <dbReference type="SAM" id="MobiDB-lite"/>
    </source>
</evidence>
<feature type="region of interest" description="Disordered" evidence="9">
    <location>
        <begin position="562"/>
        <end position="647"/>
    </location>
</feature>
<evidence type="ECO:0000256" key="7">
    <source>
        <dbReference type="ARBA" id="ARBA00023125"/>
    </source>
</evidence>
<feature type="domain" description="Helicase C-terminal" evidence="11">
    <location>
        <begin position="1125"/>
        <end position="1290"/>
    </location>
</feature>
<accession>A0AAV0VM34</accession>
<evidence type="ECO:0000256" key="4">
    <source>
        <dbReference type="ARBA" id="ARBA00022801"/>
    </source>
</evidence>
<reference evidence="12 13" key="1">
    <citation type="submission" date="2023-01" db="EMBL/GenBank/DDBJ databases">
        <authorList>
            <person name="Whitehead M."/>
        </authorList>
    </citation>
    <scope>NUCLEOTIDE SEQUENCE [LARGE SCALE GENOMIC DNA]</scope>
</reference>
<dbReference type="InterPro" id="IPR001650">
    <property type="entry name" value="Helicase_C-like"/>
</dbReference>
<dbReference type="Pfam" id="PF00271">
    <property type="entry name" value="Helicase_C"/>
    <property type="match status" value="1"/>
</dbReference>
<evidence type="ECO:0000256" key="1">
    <source>
        <dbReference type="ARBA" id="ARBA00004123"/>
    </source>
</evidence>
<keyword evidence="6" id="KW-0067">ATP-binding</keyword>
<dbReference type="InterPro" id="IPR049730">
    <property type="entry name" value="SNF2/RAD54-like_C"/>
</dbReference>
<evidence type="ECO:0000256" key="3">
    <source>
        <dbReference type="ARBA" id="ARBA00022741"/>
    </source>
</evidence>
<evidence type="ECO:0000313" key="12">
    <source>
        <dbReference type="EMBL" id="CAI6345306.1"/>
    </source>
</evidence>